<name>A0A8T0B9N7_SILME</name>
<keyword evidence="3" id="KW-0964">Secreted</keyword>
<evidence type="ECO:0000313" key="7">
    <source>
        <dbReference type="EMBL" id="KAF7702175.1"/>
    </source>
</evidence>
<dbReference type="Proteomes" id="UP000606274">
    <property type="component" value="Unassembled WGS sequence"/>
</dbReference>
<sequence>MWMSTMLRQWSFAVLLLSIPLPVQGQPMHALSNRMRRSVSQAQLMHDRGRYLQDRKRRIWLQELFKQVHTANVWDTTSSGGANLQHVTWGAQAPKAAGSTKDFLLDFQLNSPGTIDTLPQETNKEQPAATKRKKRVCLGKWRESNKRRGWSCSVQAQVALRAH</sequence>
<comment type="caution">
    <text evidence="7">The sequence shown here is derived from an EMBL/GenBank/DDBJ whole genome shotgun (WGS) entry which is preliminary data.</text>
</comment>
<dbReference type="PANTHER" id="PTHR17223">
    <property type="entry name" value="PARATHYROID HORMONE-RELATED"/>
    <property type="match status" value="1"/>
</dbReference>
<reference evidence="7" key="1">
    <citation type="submission" date="2020-08" db="EMBL/GenBank/DDBJ databases">
        <title>Chromosome-level assembly of Southern catfish (Silurus meridionalis) provides insights into visual adaptation to the nocturnal and benthic lifestyles.</title>
        <authorList>
            <person name="Zhang Y."/>
            <person name="Wang D."/>
            <person name="Peng Z."/>
        </authorList>
    </citation>
    <scope>NUCLEOTIDE SEQUENCE</scope>
    <source>
        <strain evidence="7">SWU-2019-XX</strain>
        <tissue evidence="7">Muscle</tissue>
    </source>
</reference>
<dbReference type="PANTHER" id="PTHR17223:SF0">
    <property type="entry name" value="PARATHYROID HORMONE-RELATED PROTEIN"/>
    <property type="match status" value="1"/>
</dbReference>
<comment type="similarity">
    <text evidence="2">Belongs to the parathyroid hormone family.</text>
</comment>
<dbReference type="Pfam" id="PF01279">
    <property type="entry name" value="Parathyroid"/>
    <property type="match status" value="1"/>
</dbReference>
<dbReference type="SMART" id="SM00087">
    <property type="entry name" value="PTH"/>
    <property type="match status" value="1"/>
</dbReference>
<evidence type="ECO:0000256" key="1">
    <source>
        <dbReference type="ARBA" id="ARBA00004613"/>
    </source>
</evidence>
<dbReference type="EMBL" id="JABFDY010000010">
    <property type="protein sequence ID" value="KAF7702175.1"/>
    <property type="molecule type" value="Genomic_DNA"/>
</dbReference>
<feature type="chain" id="PRO_5035782919" description="Parathyroid hormone-related protein" evidence="6">
    <location>
        <begin position="26"/>
        <end position="163"/>
    </location>
</feature>
<organism evidence="7 8">
    <name type="scientific">Silurus meridionalis</name>
    <name type="common">Southern catfish</name>
    <name type="synonym">Silurus soldatovi meridionalis</name>
    <dbReference type="NCBI Taxonomy" id="175797"/>
    <lineage>
        <taxon>Eukaryota</taxon>
        <taxon>Metazoa</taxon>
        <taxon>Chordata</taxon>
        <taxon>Craniata</taxon>
        <taxon>Vertebrata</taxon>
        <taxon>Euteleostomi</taxon>
        <taxon>Actinopterygii</taxon>
        <taxon>Neopterygii</taxon>
        <taxon>Teleostei</taxon>
        <taxon>Ostariophysi</taxon>
        <taxon>Siluriformes</taxon>
        <taxon>Siluridae</taxon>
        <taxon>Silurus</taxon>
    </lineage>
</organism>
<keyword evidence="4" id="KW-0165">Cleavage on pair of basic residues</keyword>
<protein>
    <recommendedName>
        <fullName evidence="9">Parathyroid hormone-related protein</fullName>
    </recommendedName>
</protein>
<keyword evidence="6" id="KW-0732">Signal</keyword>
<evidence type="ECO:0008006" key="9">
    <source>
        <dbReference type="Google" id="ProtNLM"/>
    </source>
</evidence>
<dbReference type="InterPro" id="IPR003626">
    <property type="entry name" value="PTH-rel"/>
</dbReference>
<keyword evidence="5" id="KW-0372">Hormone</keyword>
<evidence type="ECO:0000256" key="6">
    <source>
        <dbReference type="SAM" id="SignalP"/>
    </source>
</evidence>
<feature type="signal peptide" evidence="6">
    <location>
        <begin position="1"/>
        <end position="25"/>
    </location>
</feature>
<evidence type="ECO:0000313" key="8">
    <source>
        <dbReference type="Proteomes" id="UP000606274"/>
    </source>
</evidence>
<dbReference type="AlphaFoldDB" id="A0A8T0B9N7"/>
<comment type="subcellular location">
    <subcellularLocation>
        <location evidence="1">Secreted</location>
    </subcellularLocation>
</comment>
<dbReference type="GO" id="GO:0005576">
    <property type="term" value="C:extracellular region"/>
    <property type="evidence" value="ECO:0007669"/>
    <property type="project" value="UniProtKB-SubCell"/>
</dbReference>
<keyword evidence="8" id="KW-1185">Reference proteome</keyword>
<accession>A0A8T0B9N7</accession>
<dbReference type="GO" id="GO:0030282">
    <property type="term" value="P:bone mineralization"/>
    <property type="evidence" value="ECO:0007669"/>
    <property type="project" value="InterPro"/>
</dbReference>
<evidence type="ECO:0000256" key="3">
    <source>
        <dbReference type="ARBA" id="ARBA00022525"/>
    </source>
</evidence>
<evidence type="ECO:0000256" key="2">
    <source>
        <dbReference type="ARBA" id="ARBA00006307"/>
    </source>
</evidence>
<proteinExistence type="inferred from homology"/>
<dbReference type="GO" id="GO:0005179">
    <property type="term" value="F:hormone activity"/>
    <property type="evidence" value="ECO:0007669"/>
    <property type="project" value="UniProtKB-KW"/>
</dbReference>
<dbReference type="InterPro" id="IPR001415">
    <property type="entry name" value="PTH/PTH-rel"/>
</dbReference>
<evidence type="ECO:0000256" key="4">
    <source>
        <dbReference type="ARBA" id="ARBA00022685"/>
    </source>
</evidence>
<evidence type="ECO:0000256" key="5">
    <source>
        <dbReference type="ARBA" id="ARBA00022702"/>
    </source>
</evidence>
<gene>
    <name evidence="7" type="ORF">HF521_001458</name>
</gene>